<dbReference type="AlphaFoldDB" id="A0A3E2NWU2"/>
<reference evidence="2 3" key="1">
    <citation type="submission" date="2018-08" db="EMBL/GenBank/DDBJ databases">
        <title>Mucilaginibacter terrae sp. nov., isolated from manganese diggings.</title>
        <authorList>
            <person name="Huang Y."/>
            <person name="Zhou Z."/>
        </authorList>
    </citation>
    <scope>NUCLEOTIDE SEQUENCE [LARGE SCALE GENOMIC DNA]</scope>
    <source>
        <strain evidence="2 3">ZH6</strain>
    </source>
</reference>
<dbReference type="EMBL" id="QWDE01000001">
    <property type="protein sequence ID" value="RFZ85473.1"/>
    <property type="molecule type" value="Genomic_DNA"/>
</dbReference>
<keyword evidence="3" id="KW-1185">Reference proteome</keyword>
<evidence type="ECO:0000313" key="2">
    <source>
        <dbReference type="EMBL" id="RFZ85473.1"/>
    </source>
</evidence>
<evidence type="ECO:0000313" key="3">
    <source>
        <dbReference type="Proteomes" id="UP000260823"/>
    </source>
</evidence>
<gene>
    <name evidence="2" type="ORF">DYU05_07715</name>
</gene>
<keyword evidence="1" id="KW-1133">Transmembrane helix</keyword>
<keyword evidence="1" id="KW-0472">Membrane</keyword>
<feature type="transmembrane region" description="Helical" evidence="1">
    <location>
        <begin position="12"/>
        <end position="33"/>
    </location>
</feature>
<feature type="transmembrane region" description="Helical" evidence="1">
    <location>
        <begin position="45"/>
        <end position="65"/>
    </location>
</feature>
<keyword evidence="1" id="KW-0812">Transmembrane</keyword>
<dbReference type="RefSeq" id="WP_117382372.1">
    <property type="nucleotide sequence ID" value="NZ_QWDE01000001.1"/>
</dbReference>
<dbReference type="Proteomes" id="UP000260823">
    <property type="component" value="Unassembled WGS sequence"/>
</dbReference>
<protein>
    <submittedName>
        <fullName evidence="2">Uncharacterized protein</fullName>
    </submittedName>
</protein>
<accession>A0A3E2NWU2</accession>
<feature type="transmembrane region" description="Helical" evidence="1">
    <location>
        <begin position="71"/>
        <end position="89"/>
    </location>
</feature>
<organism evidence="2 3">
    <name type="scientific">Mucilaginibacter terrenus</name>
    <dbReference type="NCBI Taxonomy" id="2482727"/>
    <lineage>
        <taxon>Bacteria</taxon>
        <taxon>Pseudomonadati</taxon>
        <taxon>Bacteroidota</taxon>
        <taxon>Sphingobacteriia</taxon>
        <taxon>Sphingobacteriales</taxon>
        <taxon>Sphingobacteriaceae</taxon>
        <taxon>Mucilaginibacter</taxon>
    </lineage>
</organism>
<comment type="caution">
    <text evidence="2">The sequence shown here is derived from an EMBL/GenBank/DDBJ whole genome shotgun (WGS) entry which is preliminary data.</text>
</comment>
<evidence type="ECO:0000256" key="1">
    <source>
        <dbReference type="SAM" id="Phobius"/>
    </source>
</evidence>
<sequence>MEETPKTPSKVVPTVIAVNLIILVVYTLTFRIIYGADYNHQYGFLLFDAFFIAAHVFVCLVIAIFSRPKEYLLSAVLVLVIGFGTCVIGL</sequence>
<dbReference type="OrthoDB" id="799816at2"/>
<proteinExistence type="predicted"/>
<name>A0A3E2NWU2_9SPHI</name>